<proteinExistence type="predicted"/>
<accession>A0A7H0LJZ8</accession>
<evidence type="ECO:0000259" key="2">
    <source>
        <dbReference type="Pfam" id="PF18932"/>
    </source>
</evidence>
<reference evidence="3 4" key="1">
    <citation type="submission" date="2020-09" db="EMBL/GenBank/DDBJ databases">
        <title>Sphingomonas sp., a new species isolated from pork steak.</title>
        <authorList>
            <person name="Heidler von Heilborn D."/>
        </authorList>
    </citation>
    <scope>NUCLEOTIDE SEQUENCE [LARGE SCALE GENOMIC DNA]</scope>
    <source>
        <strain evidence="4">S8-3T</strain>
    </source>
</reference>
<keyword evidence="4" id="KW-1185">Reference proteome</keyword>
<dbReference type="Pfam" id="PF18932">
    <property type="entry name" value="DUF5681"/>
    <property type="match status" value="1"/>
</dbReference>
<protein>
    <recommendedName>
        <fullName evidence="2">DUF5681 domain-containing protein</fullName>
    </recommendedName>
</protein>
<feature type="domain" description="DUF5681" evidence="2">
    <location>
        <begin position="26"/>
        <end position="114"/>
    </location>
</feature>
<evidence type="ECO:0000313" key="3">
    <source>
        <dbReference type="EMBL" id="QNQ10001.1"/>
    </source>
</evidence>
<feature type="region of interest" description="Disordered" evidence="1">
    <location>
        <begin position="1"/>
        <end position="58"/>
    </location>
</feature>
<dbReference type="KEGG" id="spap:H3Z74_01755"/>
<dbReference type="AlphaFoldDB" id="A0A7H0LJZ8"/>
<dbReference type="EMBL" id="CP061038">
    <property type="protein sequence ID" value="QNQ10001.1"/>
    <property type="molecule type" value="Genomic_DNA"/>
</dbReference>
<evidence type="ECO:0000256" key="1">
    <source>
        <dbReference type="SAM" id="MobiDB-lite"/>
    </source>
</evidence>
<dbReference type="Proteomes" id="UP000516148">
    <property type="component" value="Chromosome"/>
</dbReference>
<feature type="compositionally biased region" description="Polar residues" evidence="1">
    <location>
        <begin position="1"/>
        <end position="11"/>
    </location>
</feature>
<gene>
    <name evidence="3" type="ORF">H3Z74_01755</name>
</gene>
<organism evidence="3 4">
    <name type="scientific">Sphingomonas alpina</name>
    <dbReference type="NCBI Taxonomy" id="653931"/>
    <lineage>
        <taxon>Bacteria</taxon>
        <taxon>Pseudomonadati</taxon>
        <taxon>Pseudomonadota</taxon>
        <taxon>Alphaproteobacteria</taxon>
        <taxon>Sphingomonadales</taxon>
        <taxon>Sphingomonadaceae</taxon>
        <taxon>Sphingomonas</taxon>
    </lineage>
</organism>
<name>A0A7H0LJZ8_9SPHN</name>
<sequence>MNQQNVESSEQYPADDCDPTRRIVGKPFAKGQSGNPAGRPRFRGASGRKGDRLPGSDLPTRAMILEEAYRRIAVRDGDTEIELPANQAVFRAMTMAAVAGNRMAQRQWTQLVQLAEEAQKREQVALFATLERDGAEARYSGVRREYVPVGDFDDEILTGLQQGVSIVRALHSDDDD</sequence>
<dbReference type="InterPro" id="IPR043736">
    <property type="entry name" value="DUF5681"/>
</dbReference>
<evidence type="ECO:0000313" key="4">
    <source>
        <dbReference type="Proteomes" id="UP000516148"/>
    </source>
</evidence>
<dbReference type="RefSeq" id="WP_187762309.1">
    <property type="nucleotide sequence ID" value="NZ_CP061038.1"/>
</dbReference>